<dbReference type="EMBL" id="DF977468">
    <property type="protein sequence ID" value="GAW26176.1"/>
    <property type="molecule type" value="Genomic_DNA"/>
</dbReference>
<organism evidence="2">
    <name type="scientific">Rosellinia necatrix</name>
    <name type="common">White root-rot fungus</name>
    <dbReference type="NCBI Taxonomy" id="77044"/>
    <lineage>
        <taxon>Eukaryota</taxon>
        <taxon>Fungi</taxon>
        <taxon>Dikarya</taxon>
        <taxon>Ascomycota</taxon>
        <taxon>Pezizomycotina</taxon>
        <taxon>Sordariomycetes</taxon>
        <taxon>Xylariomycetidae</taxon>
        <taxon>Xylariales</taxon>
        <taxon>Xylariaceae</taxon>
        <taxon>Rosellinia</taxon>
    </lineage>
</organism>
<accession>A0A1S8A7U7</accession>
<feature type="compositionally biased region" description="Polar residues" evidence="1">
    <location>
        <begin position="36"/>
        <end position="45"/>
    </location>
</feature>
<dbReference type="AlphaFoldDB" id="A0A1S8A7U7"/>
<feature type="region of interest" description="Disordered" evidence="1">
    <location>
        <begin position="1"/>
        <end position="47"/>
    </location>
</feature>
<gene>
    <name evidence="2" type="ORF">SAMD00023353_2300960</name>
</gene>
<sequence length="61" mass="6204">MEHRARTAAPGSSGPEDVLVSGQPAGLKASAAHLEPTTNSASACTSGADDASYCTAFDRFY</sequence>
<protein>
    <submittedName>
        <fullName evidence="2">Uncharacterized protein</fullName>
    </submittedName>
</protein>
<dbReference type="Proteomes" id="UP000054516">
    <property type="component" value="Unassembled WGS sequence"/>
</dbReference>
<evidence type="ECO:0000313" key="3">
    <source>
        <dbReference type="Proteomes" id="UP000054516"/>
    </source>
</evidence>
<reference evidence="2" key="1">
    <citation type="submission" date="2016-03" db="EMBL/GenBank/DDBJ databases">
        <title>Draft genome sequence of Rosellinia necatrix.</title>
        <authorList>
            <person name="Kanematsu S."/>
        </authorList>
    </citation>
    <scope>NUCLEOTIDE SEQUENCE [LARGE SCALE GENOMIC DNA]</scope>
    <source>
        <strain evidence="2">W97</strain>
    </source>
</reference>
<keyword evidence="3" id="KW-1185">Reference proteome</keyword>
<evidence type="ECO:0000256" key="1">
    <source>
        <dbReference type="SAM" id="MobiDB-lite"/>
    </source>
</evidence>
<name>A0A1S8A7U7_ROSNE</name>
<proteinExistence type="predicted"/>
<evidence type="ECO:0000313" key="2">
    <source>
        <dbReference type="EMBL" id="GAW26176.1"/>
    </source>
</evidence>